<feature type="region of interest" description="Disordered" evidence="1">
    <location>
        <begin position="1"/>
        <end position="108"/>
    </location>
</feature>
<reference evidence="2 3" key="1">
    <citation type="submission" date="2015-06" db="EMBL/GenBank/DDBJ databases">
        <title>Draft genome of the ant-associated black yeast Phialophora attae CBS 131958.</title>
        <authorList>
            <person name="Moreno L.F."/>
            <person name="Stielow B.J."/>
            <person name="de Hoog S."/>
            <person name="Vicente V.A."/>
            <person name="Weiss V.A."/>
            <person name="de Vries M."/>
            <person name="Cruz L.M."/>
            <person name="Souza E.M."/>
        </authorList>
    </citation>
    <scope>NUCLEOTIDE SEQUENCE [LARGE SCALE GENOMIC DNA]</scope>
    <source>
        <strain evidence="2 3">CBS 131958</strain>
    </source>
</reference>
<sequence>MPRGAEYDDGVPRSDNAIENGENKVHGAGKTTDEASIERANKTAAMPDLSEVKDGVASGGTAPGHQDGHGHEAPRTSGEKKGTFPNNNYGKAGPHPVDEVQNIPAVRR</sequence>
<evidence type="ECO:0000256" key="1">
    <source>
        <dbReference type="SAM" id="MobiDB-lite"/>
    </source>
</evidence>
<dbReference type="AlphaFoldDB" id="A0A0N1HAZ7"/>
<protein>
    <submittedName>
        <fullName evidence="2">Uncharacterized protein</fullName>
    </submittedName>
</protein>
<keyword evidence="3" id="KW-1185">Reference proteome</keyword>
<dbReference type="EMBL" id="LFJN01000001">
    <property type="protein sequence ID" value="KPI45470.1"/>
    <property type="molecule type" value="Genomic_DNA"/>
</dbReference>
<dbReference type="RefSeq" id="XP_018005433.1">
    <property type="nucleotide sequence ID" value="XM_018143937.1"/>
</dbReference>
<accession>A0A0N1HAZ7</accession>
<proteinExistence type="predicted"/>
<dbReference type="VEuPathDB" id="FungiDB:AB675_384"/>
<organism evidence="2 3">
    <name type="scientific">Cyphellophora attinorum</name>
    <dbReference type="NCBI Taxonomy" id="1664694"/>
    <lineage>
        <taxon>Eukaryota</taxon>
        <taxon>Fungi</taxon>
        <taxon>Dikarya</taxon>
        <taxon>Ascomycota</taxon>
        <taxon>Pezizomycotina</taxon>
        <taxon>Eurotiomycetes</taxon>
        <taxon>Chaetothyriomycetidae</taxon>
        <taxon>Chaetothyriales</taxon>
        <taxon>Cyphellophoraceae</taxon>
        <taxon>Cyphellophora</taxon>
    </lineage>
</organism>
<feature type="compositionally biased region" description="Basic and acidic residues" evidence="1">
    <location>
        <begin position="66"/>
        <end position="82"/>
    </location>
</feature>
<dbReference type="GeneID" id="28735806"/>
<dbReference type="OrthoDB" id="3439627at2759"/>
<comment type="caution">
    <text evidence="2">The sequence shown here is derived from an EMBL/GenBank/DDBJ whole genome shotgun (WGS) entry which is preliminary data.</text>
</comment>
<evidence type="ECO:0000313" key="2">
    <source>
        <dbReference type="EMBL" id="KPI45470.1"/>
    </source>
</evidence>
<evidence type="ECO:0000313" key="3">
    <source>
        <dbReference type="Proteomes" id="UP000038010"/>
    </source>
</evidence>
<name>A0A0N1HAZ7_9EURO</name>
<dbReference type="Proteomes" id="UP000038010">
    <property type="component" value="Unassembled WGS sequence"/>
</dbReference>
<gene>
    <name evidence="2" type="ORF">AB675_384</name>
</gene>
<feature type="compositionally biased region" description="Basic and acidic residues" evidence="1">
    <location>
        <begin position="21"/>
        <end position="41"/>
    </location>
</feature>